<dbReference type="STRING" id="1423802.FC56_GL001345"/>
<organism evidence="1 2">
    <name type="scientific">Lentilactobacillus senioris DSM 24302 = JCM 17472</name>
    <dbReference type="NCBI Taxonomy" id="1423802"/>
    <lineage>
        <taxon>Bacteria</taxon>
        <taxon>Bacillati</taxon>
        <taxon>Bacillota</taxon>
        <taxon>Bacilli</taxon>
        <taxon>Lactobacillales</taxon>
        <taxon>Lactobacillaceae</taxon>
        <taxon>Lentilactobacillus</taxon>
    </lineage>
</organism>
<reference evidence="1 2" key="1">
    <citation type="journal article" date="2015" name="Genome Announc.">
        <title>Expanding the biotechnology potential of lactobacilli through comparative genomics of 213 strains and associated genera.</title>
        <authorList>
            <person name="Sun Z."/>
            <person name="Harris H.M."/>
            <person name="McCann A."/>
            <person name="Guo C."/>
            <person name="Argimon S."/>
            <person name="Zhang W."/>
            <person name="Yang X."/>
            <person name="Jeffery I.B."/>
            <person name="Cooney J.C."/>
            <person name="Kagawa T.F."/>
            <person name="Liu W."/>
            <person name="Song Y."/>
            <person name="Salvetti E."/>
            <person name="Wrobel A."/>
            <person name="Rasinkangas P."/>
            <person name="Parkhill J."/>
            <person name="Rea M.C."/>
            <person name="O'Sullivan O."/>
            <person name="Ritari J."/>
            <person name="Douillard F.P."/>
            <person name="Paul Ross R."/>
            <person name="Yang R."/>
            <person name="Briner A.E."/>
            <person name="Felis G.E."/>
            <person name="de Vos W.M."/>
            <person name="Barrangou R."/>
            <person name="Klaenhammer T.R."/>
            <person name="Caufield P.W."/>
            <person name="Cui Y."/>
            <person name="Zhang H."/>
            <person name="O'Toole P.W."/>
        </authorList>
    </citation>
    <scope>NUCLEOTIDE SEQUENCE [LARGE SCALE GENOMIC DNA]</scope>
    <source>
        <strain evidence="1 2">DSM 24302</strain>
    </source>
</reference>
<proteinExistence type="predicted"/>
<dbReference type="EMBL" id="AYZR01000004">
    <property type="protein sequence ID" value="KRM94391.1"/>
    <property type="molecule type" value="Genomic_DNA"/>
</dbReference>
<dbReference type="RefSeq" id="WP_054670020.1">
    <property type="nucleotide sequence ID" value="NZ_AYZR01000004.1"/>
</dbReference>
<sequence>MADYDQKEDKALDKISEVLDRLDTNVSKEDADLEAGHRTRAWFEKHRAIHDVKKIMHEVGKYDRFDEDEYNKFMKDYQKAIDDYEKQ</sequence>
<evidence type="ECO:0000313" key="2">
    <source>
        <dbReference type="Proteomes" id="UP000051256"/>
    </source>
</evidence>
<protein>
    <submittedName>
        <fullName evidence="1">Uncharacterized protein</fullName>
    </submittedName>
</protein>
<dbReference type="AlphaFoldDB" id="A0A0R2CS12"/>
<gene>
    <name evidence="1" type="ORF">FC56_GL001345</name>
</gene>
<comment type="caution">
    <text evidence="1">The sequence shown here is derived from an EMBL/GenBank/DDBJ whole genome shotgun (WGS) entry which is preliminary data.</text>
</comment>
<evidence type="ECO:0000313" key="1">
    <source>
        <dbReference type="EMBL" id="KRM94391.1"/>
    </source>
</evidence>
<dbReference type="Proteomes" id="UP000051256">
    <property type="component" value="Unassembled WGS sequence"/>
</dbReference>
<keyword evidence="2" id="KW-1185">Reference proteome</keyword>
<name>A0A0R2CS12_9LACO</name>
<dbReference type="PATRIC" id="fig|1423802.4.peg.1364"/>
<accession>A0A0R2CS12</accession>